<feature type="domain" description="N-acetyltransferase" evidence="1">
    <location>
        <begin position="1"/>
        <end position="150"/>
    </location>
</feature>
<accession>A0ABW1NPB4</accession>
<reference evidence="3" key="1">
    <citation type="journal article" date="2019" name="Int. J. Syst. Evol. Microbiol.">
        <title>The Global Catalogue of Microorganisms (GCM) 10K type strain sequencing project: providing services to taxonomists for standard genome sequencing and annotation.</title>
        <authorList>
            <consortium name="The Broad Institute Genomics Platform"/>
            <consortium name="The Broad Institute Genome Sequencing Center for Infectious Disease"/>
            <person name="Wu L."/>
            <person name="Ma J."/>
        </authorList>
    </citation>
    <scope>NUCLEOTIDE SEQUENCE [LARGE SCALE GENOMIC DNA]</scope>
    <source>
        <strain evidence="3">JCM 30346</strain>
    </source>
</reference>
<gene>
    <name evidence="2" type="primary">eis</name>
    <name evidence="2" type="ORF">ACFP1K_26900</name>
</gene>
<dbReference type="Proteomes" id="UP001596137">
    <property type="component" value="Unassembled WGS sequence"/>
</dbReference>
<keyword evidence="3" id="KW-1185">Reference proteome</keyword>
<dbReference type="EMBL" id="JBHSRF010000049">
    <property type="protein sequence ID" value="MFC6084818.1"/>
    <property type="molecule type" value="Genomic_DNA"/>
</dbReference>
<dbReference type="Pfam" id="PF13530">
    <property type="entry name" value="SCP2_2"/>
    <property type="match status" value="1"/>
</dbReference>
<dbReference type="InterPro" id="IPR025559">
    <property type="entry name" value="Eis_dom"/>
</dbReference>
<dbReference type="GO" id="GO:0016746">
    <property type="term" value="F:acyltransferase activity"/>
    <property type="evidence" value="ECO:0007669"/>
    <property type="project" value="UniProtKB-KW"/>
</dbReference>
<dbReference type="InterPro" id="IPR051554">
    <property type="entry name" value="Acetyltransferase_Eis"/>
</dbReference>
<proteinExistence type="predicted"/>
<dbReference type="RefSeq" id="WP_380758268.1">
    <property type="nucleotide sequence ID" value="NZ_JBHSRF010000049.1"/>
</dbReference>
<comment type="caution">
    <text evidence="2">The sequence shown here is derived from an EMBL/GenBank/DDBJ whole genome shotgun (WGS) entry which is preliminary data.</text>
</comment>
<keyword evidence="2" id="KW-0808">Transferase</keyword>
<dbReference type="Gene3D" id="3.30.1050.10">
    <property type="entry name" value="SCP2 sterol-binding domain"/>
    <property type="match status" value="1"/>
</dbReference>
<dbReference type="SUPFAM" id="SSF55718">
    <property type="entry name" value="SCP-like"/>
    <property type="match status" value="1"/>
</dbReference>
<dbReference type="SUPFAM" id="SSF55729">
    <property type="entry name" value="Acyl-CoA N-acyltransferases (Nat)"/>
    <property type="match status" value="1"/>
</dbReference>
<evidence type="ECO:0000259" key="1">
    <source>
        <dbReference type="PROSITE" id="PS51186"/>
    </source>
</evidence>
<sequence length="390" mass="42164">MEIRDLTVDDLDAVLDCRTRAFGVLSGDDAASWRTMVTPLMPEGRYLGVFDGTRLTGAGRVNNYVQWWHGRPISMGGIAGVTVAPEDRGRGVGRMLMRGLLARCADLGHAVSALYPATTQIYRSLGWEHAGARYRVNIPTEALRLLQGRAGGGVPLRRVAPDDAPEIGKVLDRVYGATRASGPLMWEERLMRHWLTDDTDYCYLADDGFLAYCWDGGDLDVDNLVAGSEATARALWALVGSSSSVARSVTATVEPDDPLLWLLRERKDEHISATRWMFRLVDLPAAVAARGYPETVSAETVVAVDDPERPANSGTWLLSVASGTATATRVPPPAESHSVPHLTIGGMSALFAGVQLATLRRAGLLTGGTPHTDETLSSVFAAKPYLIDYF</sequence>
<dbReference type="PANTHER" id="PTHR37817">
    <property type="entry name" value="N-ACETYLTRANSFERASE EIS"/>
    <property type="match status" value="1"/>
</dbReference>
<evidence type="ECO:0000313" key="2">
    <source>
        <dbReference type="EMBL" id="MFC6084818.1"/>
    </source>
</evidence>
<dbReference type="InterPro" id="IPR036527">
    <property type="entry name" value="SCP2_sterol-bd_dom_sf"/>
</dbReference>
<protein>
    <submittedName>
        <fullName evidence="2">Enhanced intracellular survival protein Eis</fullName>
        <ecNumber evidence="2">2.3.1.-</ecNumber>
    </submittedName>
</protein>
<dbReference type="InterPro" id="IPR041380">
    <property type="entry name" value="Acetyltransf_17"/>
</dbReference>
<dbReference type="Pfam" id="PF13527">
    <property type="entry name" value="Acetyltransf_9"/>
    <property type="match status" value="1"/>
</dbReference>
<keyword evidence="2" id="KW-0012">Acyltransferase</keyword>
<dbReference type="InterPro" id="IPR000182">
    <property type="entry name" value="GNAT_dom"/>
</dbReference>
<dbReference type="EC" id="2.3.1.-" evidence="2"/>
<dbReference type="CDD" id="cd04301">
    <property type="entry name" value="NAT_SF"/>
    <property type="match status" value="1"/>
</dbReference>
<dbReference type="InterPro" id="IPR016181">
    <property type="entry name" value="Acyl_CoA_acyltransferase"/>
</dbReference>
<organism evidence="2 3">
    <name type="scientific">Sphaerisporangium aureirubrum</name>
    <dbReference type="NCBI Taxonomy" id="1544736"/>
    <lineage>
        <taxon>Bacteria</taxon>
        <taxon>Bacillati</taxon>
        <taxon>Actinomycetota</taxon>
        <taxon>Actinomycetes</taxon>
        <taxon>Streptosporangiales</taxon>
        <taxon>Streptosporangiaceae</taxon>
        <taxon>Sphaerisporangium</taxon>
    </lineage>
</organism>
<dbReference type="Gene3D" id="3.40.630.30">
    <property type="match status" value="2"/>
</dbReference>
<dbReference type="PROSITE" id="PS51186">
    <property type="entry name" value="GNAT"/>
    <property type="match status" value="1"/>
</dbReference>
<name>A0ABW1NPB4_9ACTN</name>
<dbReference type="PANTHER" id="PTHR37817:SF1">
    <property type="entry name" value="N-ACETYLTRANSFERASE EIS"/>
    <property type="match status" value="1"/>
</dbReference>
<evidence type="ECO:0000313" key="3">
    <source>
        <dbReference type="Proteomes" id="UP001596137"/>
    </source>
</evidence>
<dbReference type="Pfam" id="PF17668">
    <property type="entry name" value="Acetyltransf_17"/>
    <property type="match status" value="1"/>
</dbReference>